<dbReference type="EMBL" id="JADYXP020000010">
    <property type="protein sequence ID" value="KAL0115514.1"/>
    <property type="molecule type" value="Genomic_DNA"/>
</dbReference>
<dbReference type="AlphaFoldDB" id="A0AAW2FLE6"/>
<organism evidence="1 2">
    <name type="scientific">Cardiocondyla obscurior</name>
    <dbReference type="NCBI Taxonomy" id="286306"/>
    <lineage>
        <taxon>Eukaryota</taxon>
        <taxon>Metazoa</taxon>
        <taxon>Ecdysozoa</taxon>
        <taxon>Arthropoda</taxon>
        <taxon>Hexapoda</taxon>
        <taxon>Insecta</taxon>
        <taxon>Pterygota</taxon>
        <taxon>Neoptera</taxon>
        <taxon>Endopterygota</taxon>
        <taxon>Hymenoptera</taxon>
        <taxon>Apocrita</taxon>
        <taxon>Aculeata</taxon>
        <taxon>Formicoidea</taxon>
        <taxon>Formicidae</taxon>
        <taxon>Myrmicinae</taxon>
        <taxon>Cardiocondyla</taxon>
    </lineage>
</organism>
<evidence type="ECO:0000313" key="2">
    <source>
        <dbReference type="Proteomes" id="UP001430953"/>
    </source>
</evidence>
<proteinExistence type="predicted"/>
<comment type="caution">
    <text evidence="1">The sequence shown here is derived from an EMBL/GenBank/DDBJ whole genome shotgun (WGS) entry which is preliminary data.</text>
</comment>
<sequence>MTTMAENREALVQKSLLDWWSEETEYVFQRIERWTVFARGYNRLRSQTWFKDRQIVRETRKSMSSDENLTRFHTFKRSRWKLHSEEIKINCCGTLNYQSNSKLDNNCLETYRYDHSIYFKTIGDIKNDKRDQNQNQDSASVSSEEQVEWDANLLVDPISNQLSEETSNILNIAERKEDKIIQNVWPIVDLSKFNLNLIDNQKEDKWHSRLADEDICEINPLERVENNNVIFLNNSKEEKKNHEDELKEKMSKLCTFQKTKKLSSHLQR</sequence>
<keyword evidence="2" id="KW-1185">Reference proteome</keyword>
<name>A0AAW2FLE6_9HYME</name>
<dbReference type="Proteomes" id="UP001430953">
    <property type="component" value="Unassembled WGS sequence"/>
</dbReference>
<reference evidence="1 2" key="1">
    <citation type="submission" date="2023-03" db="EMBL/GenBank/DDBJ databases">
        <title>High recombination rates correlate with genetic variation in Cardiocondyla obscurior ants.</title>
        <authorList>
            <person name="Errbii M."/>
        </authorList>
    </citation>
    <scope>NUCLEOTIDE SEQUENCE [LARGE SCALE GENOMIC DNA]</scope>
    <source>
        <strain evidence="1">Alpha-2009</strain>
        <tissue evidence="1">Whole body</tissue>
    </source>
</reference>
<evidence type="ECO:0000313" key="1">
    <source>
        <dbReference type="EMBL" id="KAL0115514.1"/>
    </source>
</evidence>
<protein>
    <submittedName>
        <fullName evidence="1">Uncharacterized protein</fullName>
    </submittedName>
</protein>
<gene>
    <name evidence="1" type="ORF">PUN28_010795</name>
</gene>
<accession>A0AAW2FLE6</accession>